<organism evidence="1 2">
    <name type="scientific">Phenylobacterium ferrooxidans</name>
    <dbReference type="NCBI Taxonomy" id="2982689"/>
    <lineage>
        <taxon>Bacteria</taxon>
        <taxon>Pseudomonadati</taxon>
        <taxon>Pseudomonadota</taxon>
        <taxon>Alphaproteobacteria</taxon>
        <taxon>Caulobacterales</taxon>
        <taxon>Caulobacteraceae</taxon>
        <taxon>Phenylobacterium</taxon>
    </lineage>
</organism>
<evidence type="ECO:0000313" key="2">
    <source>
        <dbReference type="Proteomes" id="UP001598130"/>
    </source>
</evidence>
<evidence type="ECO:0000313" key="1">
    <source>
        <dbReference type="EMBL" id="MFD3263848.1"/>
    </source>
</evidence>
<name>A0ABW6CSL6_9CAUL</name>
<dbReference type="EMBL" id="JAOTJD010000011">
    <property type="protein sequence ID" value="MFD3263848.1"/>
    <property type="molecule type" value="Genomic_DNA"/>
</dbReference>
<proteinExistence type="predicted"/>
<gene>
    <name evidence="1" type="ORF">OCL97_07720</name>
</gene>
<sequence>MAEPDTTSGRDRGPITFEVVKEAYGWAVRRDHQMMTPCWCKAVAVDQAQRMVDVLRQHGERAEMRVSDIEE</sequence>
<dbReference type="RefSeq" id="WP_377369072.1">
    <property type="nucleotide sequence ID" value="NZ_JAOTJD010000011.1"/>
</dbReference>
<reference evidence="1 2" key="1">
    <citation type="submission" date="2022-09" db="EMBL/GenBank/DDBJ databases">
        <title>New species of Phenylobacterium.</title>
        <authorList>
            <person name="Mieszkin S."/>
        </authorList>
    </citation>
    <scope>NUCLEOTIDE SEQUENCE [LARGE SCALE GENOMIC DNA]</scope>
    <source>
        <strain evidence="1 2">HK31-G</strain>
    </source>
</reference>
<accession>A0ABW6CSL6</accession>
<protein>
    <submittedName>
        <fullName evidence="1">Uncharacterized protein</fullName>
    </submittedName>
</protein>
<keyword evidence="2" id="KW-1185">Reference proteome</keyword>
<dbReference type="Proteomes" id="UP001598130">
    <property type="component" value="Unassembled WGS sequence"/>
</dbReference>
<comment type="caution">
    <text evidence="1">The sequence shown here is derived from an EMBL/GenBank/DDBJ whole genome shotgun (WGS) entry which is preliminary data.</text>
</comment>